<dbReference type="GO" id="GO:0006890">
    <property type="term" value="P:retrograde vesicle-mediated transport, Golgi to endoplasmic reticulum"/>
    <property type="evidence" value="ECO:0007669"/>
    <property type="project" value="InterPro"/>
</dbReference>
<evidence type="ECO:0000256" key="2">
    <source>
        <dbReference type="ARBA" id="ARBA00022692"/>
    </source>
</evidence>
<dbReference type="InterPro" id="IPR056924">
    <property type="entry name" value="SH3_Tf2-1"/>
</dbReference>
<evidence type="ECO:0000256" key="4">
    <source>
        <dbReference type="ARBA" id="ARBA00023136"/>
    </source>
</evidence>
<dbReference type="PANTHER" id="PTHR13377:SF3">
    <property type="entry name" value="TRANSMEMBRANE PROTEIN 115"/>
    <property type="match status" value="1"/>
</dbReference>
<sequence>MQGKAKKLKSLRYGPFEILEQVGKNAFRLDLSPYMRMYLVLNVENLHLFEPSMLDQEEEGLLLLSIKALAPDSQLELEEDVVLQPKERTTQRGVQDRYTPLYGFHGVLSGFLVGVKQIMPDQEMTVLLVIKLRAQWLPSLLVLVSIIVSILTTESTTYLPFILFGTYGSWLYLRYIQRNPETNLKGDPSDEFAFSTFFPEIMRPVVDAIALIFDKILCGGSQSSSEGDGQVAGGVPLPGSDPIEASRRRERGARALEERLAAAKAGEAAMVDENSRQDASDSV</sequence>
<gene>
    <name evidence="8" type="ORF">KI387_032617</name>
</gene>
<accession>A0AA38BPN3</accession>
<feature type="compositionally biased region" description="Basic and acidic residues" evidence="5">
    <location>
        <begin position="244"/>
        <end position="261"/>
    </location>
</feature>
<keyword evidence="2 6" id="KW-0812">Transmembrane</keyword>
<dbReference type="GO" id="GO:0005794">
    <property type="term" value="C:Golgi apparatus"/>
    <property type="evidence" value="ECO:0007669"/>
    <property type="project" value="TreeGrafter"/>
</dbReference>
<comment type="subcellular location">
    <subcellularLocation>
        <location evidence="1">Membrane</location>
        <topology evidence="1">Multi-pass membrane protein</topology>
    </subcellularLocation>
</comment>
<keyword evidence="3 6" id="KW-1133">Transmembrane helix</keyword>
<proteinExistence type="predicted"/>
<name>A0AA38BPN3_TAXCH</name>
<evidence type="ECO:0000259" key="7">
    <source>
        <dbReference type="Pfam" id="PF24626"/>
    </source>
</evidence>
<evidence type="ECO:0000256" key="5">
    <source>
        <dbReference type="SAM" id="MobiDB-lite"/>
    </source>
</evidence>
<dbReference type="PANTHER" id="PTHR13377">
    <property type="entry name" value="PLACENTAL PROTEIN 6"/>
    <property type="match status" value="1"/>
</dbReference>
<reference evidence="8 9" key="1">
    <citation type="journal article" date="2021" name="Nat. Plants">
        <title>The Taxus genome provides insights into paclitaxel biosynthesis.</title>
        <authorList>
            <person name="Xiong X."/>
            <person name="Gou J."/>
            <person name="Liao Q."/>
            <person name="Li Y."/>
            <person name="Zhou Q."/>
            <person name="Bi G."/>
            <person name="Li C."/>
            <person name="Du R."/>
            <person name="Wang X."/>
            <person name="Sun T."/>
            <person name="Guo L."/>
            <person name="Liang H."/>
            <person name="Lu P."/>
            <person name="Wu Y."/>
            <person name="Zhang Z."/>
            <person name="Ro D.K."/>
            <person name="Shang Y."/>
            <person name="Huang S."/>
            <person name="Yan J."/>
        </authorList>
    </citation>
    <scope>NUCLEOTIDE SEQUENCE [LARGE SCALE GENOMIC DNA]</scope>
    <source>
        <strain evidence="8">Ta-2019</strain>
    </source>
</reference>
<dbReference type="Pfam" id="PF24626">
    <property type="entry name" value="SH3_Tf2-1"/>
    <property type="match status" value="1"/>
</dbReference>
<dbReference type="Proteomes" id="UP000824469">
    <property type="component" value="Unassembled WGS sequence"/>
</dbReference>
<evidence type="ECO:0000313" key="9">
    <source>
        <dbReference type="Proteomes" id="UP000824469"/>
    </source>
</evidence>
<feature type="region of interest" description="Disordered" evidence="5">
    <location>
        <begin position="224"/>
        <end position="283"/>
    </location>
</feature>
<evidence type="ECO:0000313" key="8">
    <source>
        <dbReference type="EMBL" id="KAH9288500.1"/>
    </source>
</evidence>
<feature type="compositionally biased region" description="Basic and acidic residues" evidence="5">
    <location>
        <begin position="273"/>
        <end position="283"/>
    </location>
</feature>
<dbReference type="EMBL" id="JAHRHJ020003813">
    <property type="protein sequence ID" value="KAH9288500.1"/>
    <property type="molecule type" value="Genomic_DNA"/>
</dbReference>
<evidence type="ECO:0000256" key="3">
    <source>
        <dbReference type="ARBA" id="ARBA00022989"/>
    </source>
</evidence>
<keyword evidence="4 6" id="KW-0472">Membrane</keyword>
<dbReference type="InterPro" id="IPR013861">
    <property type="entry name" value="TMEM115/Pdh1/Rbl19"/>
</dbReference>
<evidence type="ECO:0000256" key="1">
    <source>
        <dbReference type="ARBA" id="ARBA00004141"/>
    </source>
</evidence>
<dbReference type="AlphaFoldDB" id="A0AA38BPN3"/>
<feature type="transmembrane region" description="Helical" evidence="6">
    <location>
        <begin position="134"/>
        <end position="152"/>
    </location>
</feature>
<comment type="caution">
    <text evidence="8">The sequence shown here is derived from an EMBL/GenBank/DDBJ whole genome shotgun (WGS) entry which is preliminary data.</text>
</comment>
<feature type="domain" description="Tf2-1-like SH3-like" evidence="7">
    <location>
        <begin position="3"/>
        <end position="47"/>
    </location>
</feature>
<organism evidence="8 9">
    <name type="scientific">Taxus chinensis</name>
    <name type="common">Chinese yew</name>
    <name type="synonym">Taxus wallichiana var. chinensis</name>
    <dbReference type="NCBI Taxonomy" id="29808"/>
    <lineage>
        <taxon>Eukaryota</taxon>
        <taxon>Viridiplantae</taxon>
        <taxon>Streptophyta</taxon>
        <taxon>Embryophyta</taxon>
        <taxon>Tracheophyta</taxon>
        <taxon>Spermatophyta</taxon>
        <taxon>Pinopsida</taxon>
        <taxon>Pinidae</taxon>
        <taxon>Conifers II</taxon>
        <taxon>Cupressales</taxon>
        <taxon>Taxaceae</taxon>
        <taxon>Taxus</taxon>
    </lineage>
</organism>
<evidence type="ECO:0000256" key="6">
    <source>
        <dbReference type="SAM" id="Phobius"/>
    </source>
</evidence>
<protein>
    <recommendedName>
        <fullName evidence="7">Tf2-1-like SH3-like domain-containing protein</fullName>
    </recommendedName>
</protein>
<dbReference type="GO" id="GO:0016020">
    <property type="term" value="C:membrane"/>
    <property type="evidence" value="ECO:0007669"/>
    <property type="project" value="UniProtKB-SubCell"/>
</dbReference>
<keyword evidence="9" id="KW-1185">Reference proteome</keyword>